<keyword evidence="5 13" id="KW-0479">Metal-binding</keyword>
<comment type="caution">
    <text evidence="13">Lacks conserved residue(s) required for the propagation of feature annotation.</text>
</comment>
<evidence type="ECO:0000256" key="13">
    <source>
        <dbReference type="RuleBase" id="RU362082"/>
    </source>
</evidence>
<dbReference type="Pfam" id="PF12409">
    <property type="entry name" value="P5-ATPase"/>
    <property type="match status" value="1"/>
</dbReference>
<evidence type="ECO:0000256" key="11">
    <source>
        <dbReference type="ARBA" id="ARBA00023136"/>
    </source>
</evidence>
<dbReference type="InterPro" id="IPR006544">
    <property type="entry name" value="P-type_TPase_V"/>
</dbReference>
<dbReference type="GO" id="GO:0005524">
    <property type="term" value="F:ATP binding"/>
    <property type="evidence" value="ECO:0007669"/>
    <property type="project" value="UniProtKB-UniRule"/>
</dbReference>
<comment type="subcellular location">
    <subcellularLocation>
        <location evidence="1 13">Membrane</location>
        <topology evidence="1 13">Multi-pass membrane protein</topology>
    </subcellularLocation>
</comment>
<evidence type="ECO:0000256" key="3">
    <source>
        <dbReference type="ARBA" id="ARBA00022553"/>
    </source>
</evidence>
<dbReference type="InterPro" id="IPR023214">
    <property type="entry name" value="HAD_sf"/>
</dbReference>
<dbReference type="Pfam" id="PF00122">
    <property type="entry name" value="E1-E2_ATPase"/>
    <property type="match status" value="1"/>
</dbReference>
<dbReference type="SUPFAM" id="SSF81665">
    <property type="entry name" value="Calcium ATPase, transmembrane domain M"/>
    <property type="match status" value="1"/>
</dbReference>
<evidence type="ECO:0000313" key="16">
    <source>
        <dbReference type="EMBL" id="CUV07756.1"/>
    </source>
</evidence>
<comment type="similarity">
    <text evidence="2 13">Belongs to the cation transport ATPase (P-type) (TC 3.A.3) family. Type V subfamily.</text>
</comment>
<dbReference type="Gene3D" id="3.40.50.1000">
    <property type="entry name" value="HAD superfamily/HAD-like"/>
    <property type="match status" value="2"/>
</dbReference>
<keyword evidence="8 13" id="KW-0460">Magnesium</keyword>
<keyword evidence="10 13" id="KW-1133">Transmembrane helix</keyword>
<keyword evidence="3" id="KW-0597">Phosphoprotein</keyword>
<dbReference type="NCBIfam" id="TIGR01494">
    <property type="entry name" value="ATPase_P-type"/>
    <property type="match status" value="1"/>
</dbReference>
<dbReference type="SUPFAM" id="SSF81653">
    <property type="entry name" value="Calcium ATPase, transduction domain A"/>
    <property type="match status" value="1"/>
</dbReference>
<dbReference type="GO" id="GO:0046872">
    <property type="term" value="F:metal ion binding"/>
    <property type="evidence" value="ECO:0007669"/>
    <property type="project" value="UniProtKB-UniRule"/>
</dbReference>
<evidence type="ECO:0000256" key="7">
    <source>
        <dbReference type="ARBA" id="ARBA00022840"/>
    </source>
</evidence>
<dbReference type="VEuPathDB" id="CryptoDB:CHUDEA8_2090"/>
<dbReference type="EC" id="7.2.2.-" evidence="13"/>
<feature type="transmembrane region" description="Helical" evidence="13">
    <location>
        <begin position="1432"/>
        <end position="1453"/>
    </location>
</feature>
<evidence type="ECO:0000256" key="6">
    <source>
        <dbReference type="ARBA" id="ARBA00022741"/>
    </source>
</evidence>
<feature type="transmembrane region" description="Helical" evidence="13">
    <location>
        <begin position="1309"/>
        <end position="1331"/>
    </location>
</feature>
<keyword evidence="9 13" id="KW-1278">Translocase</keyword>
<dbReference type="InterPro" id="IPR018303">
    <property type="entry name" value="ATPase_P-typ_P_site"/>
</dbReference>
<dbReference type="VEuPathDB" id="CryptoDB:ChTU502y2012_421g0175"/>
<dbReference type="Pfam" id="PF13246">
    <property type="entry name" value="Cation_ATPase"/>
    <property type="match status" value="1"/>
</dbReference>
<evidence type="ECO:0000256" key="2">
    <source>
        <dbReference type="ARBA" id="ARBA00006000"/>
    </source>
</evidence>
<feature type="transmembrane region" description="Helical" evidence="13">
    <location>
        <begin position="1394"/>
        <end position="1412"/>
    </location>
</feature>
<dbReference type="PRINTS" id="PR00119">
    <property type="entry name" value="CATATPASE"/>
</dbReference>
<dbReference type="InterPro" id="IPR023298">
    <property type="entry name" value="ATPase_P-typ_TM_dom_sf"/>
</dbReference>
<evidence type="ECO:0000256" key="8">
    <source>
        <dbReference type="ARBA" id="ARBA00022842"/>
    </source>
</evidence>
<keyword evidence="6 13" id="KW-0547">Nucleotide-binding</keyword>
<proteinExistence type="inferred from homology"/>
<dbReference type="SUPFAM" id="SSF56784">
    <property type="entry name" value="HAD-like"/>
    <property type="match status" value="1"/>
</dbReference>
<sequence length="1491" mass="168897">MQSKVNVSTKEYVTFGGINNCIVYSVISQNNNVESKFHEDSHKFDYPVYITPICRRLYLEKVYLIFQIFTLGIISIICHWFPNFYRWMNFKASTISECDSFLVITKESYYSVVNRNKFFSLNKNFSNDELNLLRFLNILPSQYKFSDLKGQKNSNNNISNSHRTSIINSSNTQICHINSQLFIPAIELTFFTFCGSIYVFDSVLNKFIITIPSLDNNPYSVIRNRFGKLVGSFLNNENTDDSNNMDSIEYIQEDSIRQNLQKIFGKCSCDIPIVPIAYLIKNEILHPFFIFQVCAVCIWFRNSYVEYAIFIILITIVSLINSIYETRCSHIKMNEISKLEYKVSIISRNPTSREPYERTINSSDLLPGDLIILKPGMVLPCDAIILTSNVIVNEAALTGESVPVLKSPIPKYSSELFDFEKDNKHIVYSRTVVMGVQGANNVQGVGLVIRIGFSTLQGRFLQTMYCDVITNRLHYQNDKLYQDSMRFVKFCFFIGIIGSIITASIGLTIGIEPIVIILRSFDLFTIVAPPALPATIAAGSTVAVRKLKNKKVSCSNPSSVNIAGQVNTVVFDKTGTLTTDGLDAVGCISSVPGSIPYLDGLCTSGSQATHLLSQALATCHTVSYIDNEHTHSFGNQYKNENNGAEQSLNSRIIVGEPLEMCMFEFSGWVLCDDYNRNHIQCMNENYECNVECLNNNNNGKNFKPDRSCSKSSISDSTPNQINKNTVKDSLSAQVNNNSSSNFEIDISFMNPENFDLSELPPPRTVRRYFERGEGTHMFGSQEFEELEILKVYEFCSKLRRMTVVCRNPIKPYEFLVFCKGSPEQLKSICQPESIPSNLDESIINYSRCGMRILGFAVGHINCPNEYPTSFLETLSRNEAEERLNFIGLMVFANKLRPSTIDVISTLKDANINCIMSTGDHIFTSVAVAQECGILSSYSSIGGGQSNKKIVIGDIIGSQSGEECIRWTMMNCNYKNIKVFNSIQEILEKYSLENINWVITGQCLRLLHKLHNTFELEYLDLSNDPERPPNHNNHTFSFLNYNKKAERFYRQIRNNHQSLPCWMTLRSNTRESSSNRLERIIIDTDDGEEFIKSDYVPYHLDCTRHQRKSNIILESSIGVANELEKLMILNFVTMVNDIPLTLRISALEFIIRYCHVYSRMTPEDKAMHINLLQKLKPDPMVGMCGDGNNDILAIQSANIGIAIADHEASVAASFVSNERNIAAVPDIIVEGRAALTSTIQSFQFFVLYIFIQFTSVLYLYSKGTNFTDHQFIWNDVVTFLPISVLATLTKSAKRFPSEIPAYKDILSSNVIIGIVSQCVIQLTFLIINIMVVSKQPGFIPYLSGRSYADNNENAKLQMCVENTVTFLVSCIQYVATGIAIHKTKPFRLSLFTNKLFVIQIFFIIISTIAIILVPTSLLSKFLNIVPLPGSSNYILIISFTLNIFISIFTMNYIIKAVYLKELHSNGPTYFPHFHPLRMPKSKLEWKINPNFI</sequence>
<dbReference type="InterPro" id="IPR023299">
    <property type="entry name" value="ATPase_P-typ_cyto_dom_N"/>
</dbReference>
<organism evidence="16">
    <name type="scientific">Cryptosporidium hominis</name>
    <dbReference type="NCBI Taxonomy" id="237895"/>
    <lineage>
        <taxon>Eukaryota</taxon>
        <taxon>Sar</taxon>
        <taxon>Alveolata</taxon>
        <taxon>Apicomplexa</taxon>
        <taxon>Conoidasida</taxon>
        <taxon>Coccidia</taxon>
        <taxon>Eucoccidiorida</taxon>
        <taxon>Eimeriorina</taxon>
        <taxon>Cryptosporidiidae</taxon>
        <taxon>Cryptosporidium</taxon>
    </lineage>
</organism>
<dbReference type="EMBL" id="LN877954">
    <property type="protein sequence ID" value="CUV07756.1"/>
    <property type="molecule type" value="Genomic_DNA"/>
</dbReference>
<evidence type="ECO:0000256" key="12">
    <source>
        <dbReference type="ARBA" id="ARBA00049360"/>
    </source>
</evidence>
<dbReference type="Gene3D" id="2.70.150.10">
    <property type="entry name" value="Calcium-transporting ATPase, cytoplasmic transduction domain A"/>
    <property type="match status" value="1"/>
</dbReference>
<evidence type="ECO:0000256" key="4">
    <source>
        <dbReference type="ARBA" id="ARBA00022692"/>
    </source>
</evidence>
<dbReference type="InterPro" id="IPR059000">
    <property type="entry name" value="ATPase_P-type_domA"/>
</dbReference>
<dbReference type="InterPro" id="IPR001757">
    <property type="entry name" value="P_typ_ATPase"/>
</dbReference>
<evidence type="ECO:0000256" key="9">
    <source>
        <dbReference type="ARBA" id="ARBA00022967"/>
    </source>
</evidence>
<dbReference type="VEuPathDB" id="CryptoDB:Chro.80246"/>
<dbReference type="Proteomes" id="UP000199752">
    <property type="component" value="Chromosome 8"/>
</dbReference>
<dbReference type="PANTHER" id="PTHR45630">
    <property type="entry name" value="CATION-TRANSPORTING ATPASE-RELATED"/>
    <property type="match status" value="1"/>
</dbReference>
<keyword evidence="11 13" id="KW-0472">Membrane</keyword>
<comment type="catalytic activity">
    <reaction evidence="12 13">
        <text>ATP + H2O = ADP + phosphate + H(+)</text>
        <dbReference type="Rhea" id="RHEA:13065"/>
        <dbReference type="ChEBI" id="CHEBI:15377"/>
        <dbReference type="ChEBI" id="CHEBI:15378"/>
        <dbReference type="ChEBI" id="CHEBI:30616"/>
        <dbReference type="ChEBI" id="CHEBI:43474"/>
        <dbReference type="ChEBI" id="CHEBI:456216"/>
    </reaction>
</comment>
<dbReference type="InterPro" id="IPR008250">
    <property type="entry name" value="ATPase_P-typ_transduc_dom_A_sf"/>
</dbReference>
<dbReference type="GO" id="GO:0016887">
    <property type="term" value="F:ATP hydrolysis activity"/>
    <property type="evidence" value="ECO:0007669"/>
    <property type="project" value="InterPro"/>
</dbReference>
<evidence type="ECO:0000259" key="15">
    <source>
        <dbReference type="Pfam" id="PF12409"/>
    </source>
</evidence>
<evidence type="ECO:0000259" key="14">
    <source>
        <dbReference type="Pfam" id="PF00122"/>
    </source>
</evidence>
<accession>A0A0S4TKK9</accession>
<dbReference type="InterPro" id="IPR036412">
    <property type="entry name" value="HAD-like_sf"/>
</dbReference>
<gene>
    <name evidence="16" type="ORF">CHUDEA8_2090</name>
</gene>
<dbReference type="GO" id="GO:0140358">
    <property type="term" value="F:P-type transmembrane transporter activity"/>
    <property type="evidence" value="ECO:0007669"/>
    <property type="project" value="InterPro"/>
</dbReference>
<name>A0A0S4TKK9_CRYHO</name>
<protein>
    <recommendedName>
        <fullName evidence="13">Cation-transporting ATPase</fullName>
        <ecNumber evidence="13">7.2.2.-</ecNumber>
    </recommendedName>
</protein>
<evidence type="ECO:0000256" key="1">
    <source>
        <dbReference type="ARBA" id="ARBA00004141"/>
    </source>
</evidence>
<feature type="domain" description="P-type ATPase A" evidence="14">
    <location>
        <begin position="356"/>
        <end position="444"/>
    </location>
</feature>
<dbReference type="GO" id="GO:0019829">
    <property type="term" value="F:ATPase-coupled monoatomic cation transmembrane transporter activity"/>
    <property type="evidence" value="ECO:0007669"/>
    <property type="project" value="UniProtKB-UniRule"/>
</dbReference>
<feature type="transmembrane region" description="Helical" evidence="13">
    <location>
        <begin position="487"/>
        <end position="511"/>
    </location>
</feature>
<dbReference type="Gene3D" id="3.40.1110.10">
    <property type="entry name" value="Calcium-transporting ATPase, cytoplasmic domain N"/>
    <property type="match status" value="1"/>
</dbReference>
<feature type="domain" description="P5B-type ATPase N-terminal" evidence="15">
    <location>
        <begin position="50"/>
        <end position="125"/>
    </location>
</feature>
<reference evidence="16" key="1">
    <citation type="submission" date="2015-08" db="EMBL/GenBank/DDBJ databases">
        <authorList>
            <person name="Babu N.S."/>
            <person name="Beckwith C.J."/>
            <person name="Beseler K.G."/>
            <person name="Brison A."/>
            <person name="Carone J.V."/>
            <person name="Caskin T.P."/>
            <person name="Diamond M."/>
            <person name="Durham M.E."/>
            <person name="Foxe J.M."/>
            <person name="Go M."/>
            <person name="Henderson B.A."/>
            <person name="Jones I.B."/>
            <person name="McGettigan J.A."/>
            <person name="Micheletti S.J."/>
            <person name="Nasrallah M.E."/>
            <person name="Ortiz D."/>
            <person name="Piller C.R."/>
            <person name="Privatt S.R."/>
            <person name="Schneider S.L."/>
            <person name="Sharp S."/>
            <person name="Smith T.C."/>
            <person name="Stanton J.D."/>
            <person name="Ullery H.E."/>
            <person name="Wilson R.J."/>
            <person name="Serrano M.G."/>
            <person name="Buck G."/>
            <person name="Lee V."/>
            <person name="Wang Y."/>
            <person name="Carvalho R."/>
            <person name="Voegtly L."/>
            <person name="Shi R."/>
            <person name="Duckworth R."/>
            <person name="Johnson A."/>
            <person name="Loviza R."/>
            <person name="Walstead R."/>
            <person name="Shah Z."/>
            <person name="Kiflezghi M."/>
            <person name="Wade K."/>
            <person name="Ball S.L."/>
            <person name="Bradley K.W."/>
            <person name="Asai D.J."/>
            <person name="Bowman C.A."/>
            <person name="Russell D.A."/>
            <person name="Pope W.H."/>
            <person name="Jacobs-Sera D."/>
            <person name="Hendrix R.W."/>
            <person name="Hatfull G.F."/>
        </authorList>
    </citation>
    <scope>NUCLEOTIDE SEQUENCE [LARGE SCALE GENOMIC DNA]</scope>
</reference>
<dbReference type="SUPFAM" id="SSF81660">
    <property type="entry name" value="Metal cation-transporting ATPase, ATP-binding domain N"/>
    <property type="match status" value="1"/>
</dbReference>
<evidence type="ECO:0000256" key="5">
    <source>
        <dbReference type="ARBA" id="ARBA00022723"/>
    </source>
</evidence>
<dbReference type="Gene3D" id="1.20.1110.10">
    <property type="entry name" value="Calcium-transporting ATPase, transmembrane domain"/>
    <property type="match status" value="1"/>
</dbReference>
<dbReference type="VEuPathDB" id="CryptoDB:GY17_00000640"/>
<feature type="transmembrane region" description="Helical" evidence="13">
    <location>
        <begin position="62"/>
        <end position="82"/>
    </location>
</feature>
<feature type="transmembrane region" description="Helical" evidence="13">
    <location>
        <begin position="1363"/>
        <end position="1382"/>
    </location>
</feature>
<evidence type="ECO:0000256" key="10">
    <source>
        <dbReference type="ARBA" id="ARBA00022989"/>
    </source>
</evidence>
<dbReference type="OrthoDB" id="425043at2759"/>
<feature type="transmembrane region" description="Helical" evidence="13">
    <location>
        <begin position="1241"/>
        <end position="1259"/>
    </location>
</feature>
<dbReference type="InterPro" id="IPR047819">
    <property type="entry name" value="P5A-ATPase_N"/>
</dbReference>
<dbReference type="PANTHER" id="PTHR45630:SF8">
    <property type="entry name" value="CATION-TRANSPORTING ATPASE"/>
    <property type="match status" value="1"/>
</dbReference>
<dbReference type="PROSITE" id="PS00154">
    <property type="entry name" value="ATPASE_E1_E2"/>
    <property type="match status" value="1"/>
</dbReference>
<dbReference type="GO" id="GO:0016020">
    <property type="term" value="C:membrane"/>
    <property type="evidence" value="ECO:0007669"/>
    <property type="project" value="UniProtKB-SubCell"/>
</dbReference>
<feature type="transmembrane region" description="Helical" evidence="13">
    <location>
        <begin position="307"/>
        <end position="324"/>
    </location>
</feature>
<keyword evidence="4 13" id="KW-0812">Transmembrane</keyword>
<keyword evidence="7 13" id="KW-0067">ATP-binding</keyword>